<protein>
    <submittedName>
        <fullName evidence="8">S8 family peptidase</fullName>
    </submittedName>
</protein>
<proteinExistence type="inferred from homology"/>
<dbReference type="PROSITE" id="PS00136">
    <property type="entry name" value="SUBTILASE_ASP"/>
    <property type="match status" value="1"/>
</dbReference>
<feature type="active site" description="Charge relay system" evidence="5">
    <location>
        <position position="172"/>
    </location>
</feature>
<feature type="compositionally biased region" description="Pro residues" evidence="6">
    <location>
        <begin position="71"/>
        <end position="80"/>
    </location>
</feature>
<evidence type="ECO:0000313" key="8">
    <source>
        <dbReference type="EMBL" id="MCB5181719.1"/>
    </source>
</evidence>
<dbReference type="PROSITE" id="PS00137">
    <property type="entry name" value="SUBTILASE_HIS"/>
    <property type="match status" value="1"/>
</dbReference>
<dbReference type="PANTHER" id="PTHR43806">
    <property type="entry name" value="PEPTIDASE S8"/>
    <property type="match status" value="1"/>
</dbReference>
<comment type="caution">
    <text evidence="8">The sequence shown here is derived from an EMBL/GenBank/DDBJ whole genome shotgun (WGS) entry which is preliminary data.</text>
</comment>
<dbReference type="InterPro" id="IPR036852">
    <property type="entry name" value="Peptidase_S8/S53_dom_sf"/>
</dbReference>
<name>A0ABS8BB23_9ACTN</name>
<sequence length="407" mass="40188">MARRNTAPGRGRGSGAATARVAPGRRGPGATRARTAALTAAAVLALAACTPGEEGPAPAPSGSARGTGPAPSAPAAPPAAPSGAPAAPSGPARPGPVVRTGVPWHLDRLDQRKRPLDGKFTVAADGSGVTVYVIDTGLDVGHPEFAGRATPGADFVGAPDSGDCFDGAGLGHGTFVAGVIAGRTHGIAPRARLVRVQAISCDEGGGASRPQDVTPGPGGPAGATPGPDDAAIVKAADWVTAHAHRPAVVNMSLNLKNRSATVDAAVRRMIDAGITTVVAAGNFNDDACGHSPAGVEGALVVAAATDDDRHWTDSEGYGSGHGRCVDLYAPGGRITSVVAGGGIVQDESTATSWAAPHVTGVAALHLSAHPTATPAQVRAWIVERATPGVLKGVPAGTTDRLLHSGGL</sequence>
<evidence type="ECO:0000259" key="7">
    <source>
        <dbReference type="Pfam" id="PF00082"/>
    </source>
</evidence>
<evidence type="ECO:0000256" key="4">
    <source>
        <dbReference type="ARBA" id="ARBA00022825"/>
    </source>
</evidence>
<feature type="active site" description="Charge relay system" evidence="5">
    <location>
        <position position="135"/>
    </location>
</feature>
<evidence type="ECO:0000256" key="5">
    <source>
        <dbReference type="PROSITE-ProRule" id="PRU01240"/>
    </source>
</evidence>
<dbReference type="InterPro" id="IPR022398">
    <property type="entry name" value="Peptidase_S8_His-AS"/>
</dbReference>
<evidence type="ECO:0000256" key="2">
    <source>
        <dbReference type="ARBA" id="ARBA00022670"/>
    </source>
</evidence>
<gene>
    <name evidence="8" type="ORF">LG632_20335</name>
</gene>
<dbReference type="PROSITE" id="PS51892">
    <property type="entry name" value="SUBTILASE"/>
    <property type="match status" value="1"/>
</dbReference>
<keyword evidence="2 5" id="KW-0645">Protease</keyword>
<feature type="compositionally biased region" description="Low complexity" evidence="6">
    <location>
        <begin position="81"/>
        <end position="96"/>
    </location>
</feature>
<feature type="active site" description="Charge relay system" evidence="5">
    <location>
        <position position="352"/>
    </location>
</feature>
<feature type="region of interest" description="Disordered" evidence="6">
    <location>
        <begin position="1"/>
        <end position="34"/>
    </location>
</feature>
<dbReference type="Pfam" id="PF00082">
    <property type="entry name" value="Peptidase_S8"/>
    <property type="match status" value="1"/>
</dbReference>
<dbReference type="InterPro" id="IPR023827">
    <property type="entry name" value="Peptidase_S8_Asp-AS"/>
</dbReference>
<organism evidence="8 9">
    <name type="scientific">Streptomyces antimicrobicus</name>
    <dbReference type="NCBI Taxonomy" id="2883108"/>
    <lineage>
        <taxon>Bacteria</taxon>
        <taxon>Bacillati</taxon>
        <taxon>Actinomycetota</taxon>
        <taxon>Actinomycetes</taxon>
        <taxon>Kitasatosporales</taxon>
        <taxon>Streptomycetaceae</taxon>
        <taxon>Streptomyces</taxon>
    </lineage>
</organism>
<reference evidence="8 9" key="1">
    <citation type="submission" date="2021-10" db="EMBL/GenBank/DDBJ databases">
        <title>Streptomyces sp. strain SMC 277, a novel streptomycete isolated from soil.</title>
        <authorList>
            <person name="Chanama M."/>
        </authorList>
    </citation>
    <scope>NUCLEOTIDE SEQUENCE [LARGE SCALE GENOMIC DNA]</scope>
    <source>
        <strain evidence="8 9">SMC 277</strain>
    </source>
</reference>
<keyword evidence="9" id="KW-1185">Reference proteome</keyword>
<dbReference type="InterPro" id="IPR015500">
    <property type="entry name" value="Peptidase_S8_subtilisin-rel"/>
</dbReference>
<comment type="similarity">
    <text evidence="1 5">Belongs to the peptidase S8 family.</text>
</comment>
<dbReference type="Proteomes" id="UP001199054">
    <property type="component" value="Unassembled WGS sequence"/>
</dbReference>
<feature type="compositionally biased region" description="Low complexity" evidence="6">
    <location>
        <begin position="15"/>
        <end position="34"/>
    </location>
</feature>
<dbReference type="Gene3D" id="3.40.50.200">
    <property type="entry name" value="Peptidase S8/S53 domain"/>
    <property type="match status" value="1"/>
</dbReference>
<evidence type="ECO:0000256" key="1">
    <source>
        <dbReference type="ARBA" id="ARBA00011073"/>
    </source>
</evidence>
<evidence type="ECO:0000256" key="6">
    <source>
        <dbReference type="SAM" id="MobiDB-lite"/>
    </source>
</evidence>
<feature type="compositionally biased region" description="Low complexity" evidence="6">
    <location>
        <begin position="51"/>
        <end position="70"/>
    </location>
</feature>
<dbReference type="EMBL" id="JAJAUY010000087">
    <property type="protein sequence ID" value="MCB5181719.1"/>
    <property type="molecule type" value="Genomic_DNA"/>
</dbReference>
<dbReference type="PRINTS" id="PR00723">
    <property type="entry name" value="SUBTILISIN"/>
</dbReference>
<keyword evidence="3 5" id="KW-0378">Hydrolase</keyword>
<dbReference type="CDD" id="cd04077">
    <property type="entry name" value="Peptidases_S8_PCSK9_ProteinaseK_like"/>
    <property type="match status" value="1"/>
</dbReference>
<evidence type="ECO:0000313" key="9">
    <source>
        <dbReference type="Proteomes" id="UP001199054"/>
    </source>
</evidence>
<feature type="region of interest" description="Disordered" evidence="6">
    <location>
        <begin position="51"/>
        <end position="101"/>
    </location>
</feature>
<dbReference type="InterPro" id="IPR050131">
    <property type="entry name" value="Peptidase_S8_subtilisin-like"/>
</dbReference>
<evidence type="ECO:0000256" key="3">
    <source>
        <dbReference type="ARBA" id="ARBA00022801"/>
    </source>
</evidence>
<accession>A0ABS8BB23</accession>
<dbReference type="RefSeq" id="WP_226728807.1">
    <property type="nucleotide sequence ID" value="NZ_JAJAUY010000087.1"/>
</dbReference>
<dbReference type="PANTHER" id="PTHR43806:SF11">
    <property type="entry name" value="CEREVISIN-RELATED"/>
    <property type="match status" value="1"/>
</dbReference>
<keyword evidence="4 5" id="KW-0720">Serine protease</keyword>
<feature type="domain" description="Peptidase S8/S53" evidence="7">
    <location>
        <begin position="126"/>
        <end position="388"/>
    </location>
</feature>
<dbReference type="InterPro" id="IPR000209">
    <property type="entry name" value="Peptidase_S8/S53_dom"/>
</dbReference>
<dbReference type="SUPFAM" id="SSF52743">
    <property type="entry name" value="Subtilisin-like"/>
    <property type="match status" value="1"/>
</dbReference>
<feature type="region of interest" description="Disordered" evidence="6">
    <location>
        <begin position="203"/>
        <end position="228"/>
    </location>
</feature>
<dbReference type="InterPro" id="IPR034193">
    <property type="entry name" value="PCSK9_ProteinaseK-like"/>
</dbReference>